<organism evidence="1 2">
    <name type="scientific">Alloalcanivorax profundimaris</name>
    <dbReference type="NCBI Taxonomy" id="2735259"/>
    <lineage>
        <taxon>Bacteria</taxon>
        <taxon>Pseudomonadati</taxon>
        <taxon>Pseudomonadota</taxon>
        <taxon>Gammaproteobacteria</taxon>
        <taxon>Oceanospirillales</taxon>
        <taxon>Alcanivoracaceae</taxon>
        <taxon>Alloalcanivorax</taxon>
    </lineage>
</organism>
<evidence type="ECO:0000313" key="2">
    <source>
        <dbReference type="Proteomes" id="UP000662703"/>
    </source>
</evidence>
<sequence length="449" mass="49631">MRAALRAARAVLRQEPESWLAYLHGRQLENLPHLTRTPPRQVGAWRRVLLALRFMVRDTRPGAGPAGQARYLFYAGSANQAHALEGTLAALRRRGEHTVALGHGNAGEAFPFRPFSISDLLGGLWLLVGRLPALWRQTREAHPLTRAWYFDLLCRCPILLVHFHRLLRRHRPAVVVTSNDHSVDNRCLLAMAHHLGIATVYCQHASVSPLFPALRVNVALLDGAAALDIYRRCAANRPPGPSDAPRPCVFLTGQKKALPARASGAGIGIAVNTLDDTARVRALLEALRGWPVILRWHPRQAKEQVADFKRILADTGGAFSDPAEQPVGDFLARLRVLIAGDSSIHLEAALAGVRPLYYPITPADTDDYYGYVAVGVADRARSLDELVAWLNRDPRSPTVDGDSPVRYYSHTFGTEWEGREGELAADILQTMPDADRYPDLFGYQGPLRP</sequence>
<proteinExistence type="predicted"/>
<name>A0ABS0AVB2_9GAMM</name>
<accession>A0ABS0AVB2</accession>
<comment type="caution">
    <text evidence="1">The sequence shown here is derived from an EMBL/GenBank/DDBJ whole genome shotgun (WGS) entry which is preliminary data.</text>
</comment>
<gene>
    <name evidence="1" type="ORF">Y5W_03376</name>
</gene>
<protein>
    <submittedName>
        <fullName evidence="1">Uncharacterized protein</fullName>
    </submittedName>
</protein>
<keyword evidence="2" id="KW-1185">Reference proteome</keyword>
<dbReference type="RefSeq" id="WP_194866145.1">
    <property type="nucleotide sequence ID" value="NZ_ARXX01000074.1"/>
</dbReference>
<reference evidence="1 2" key="1">
    <citation type="submission" date="2012-09" db="EMBL/GenBank/DDBJ databases">
        <title>Genome Sequence of alkane-degrading Bacterium Alcanivorax sp. 521-1.</title>
        <authorList>
            <person name="Lai Q."/>
            <person name="Shao Z."/>
        </authorList>
    </citation>
    <scope>NUCLEOTIDE SEQUENCE [LARGE SCALE GENOMIC DNA]</scope>
    <source>
        <strain evidence="1 2">521-1</strain>
    </source>
</reference>
<dbReference type="Proteomes" id="UP000662703">
    <property type="component" value="Unassembled WGS sequence"/>
</dbReference>
<evidence type="ECO:0000313" key="1">
    <source>
        <dbReference type="EMBL" id="MBF5058082.1"/>
    </source>
</evidence>
<dbReference type="EMBL" id="ARXX01000074">
    <property type="protein sequence ID" value="MBF5058082.1"/>
    <property type="molecule type" value="Genomic_DNA"/>
</dbReference>